<name>A0A9X2Q9D6_9BACT</name>
<gene>
    <name evidence="4" type="ORF">GGP61_003481</name>
</gene>
<reference evidence="4" key="1">
    <citation type="submission" date="2022-08" db="EMBL/GenBank/DDBJ databases">
        <title>Genomic Encyclopedia of Type Strains, Phase V (KMG-V): Genome sequencing to study the core and pangenomes of soil and plant-associated prokaryotes.</title>
        <authorList>
            <person name="Whitman W."/>
        </authorList>
    </citation>
    <scope>NUCLEOTIDE SEQUENCE</scope>
    <source>
        <strain evidence="4">SP3049</strain>
    </source>
</reference>
<evidence type="ECO:0000313" key="5">
    <source>
        <dbReference type="Proteomes" id="UP001155057"/>
    </source>
</evidence>
<dbReference type="Pfam" id="PF01548">
    <property type="entry name" value="DEDD_Tnp_IS110"/>
    <property type="match status" value="1"/>
</dbReference>
<organism evidence="4 5">
    <name type="scientific">Salinibacter ruber</name>
    <dbReference type="NCBI Taxonomy" id="146919"/>
    <lineage>
        <taxon>Bacteria</taxon>
        <taxon>Pseudomonadati</taxon>
        <taxon>Rhodothermota</taxon>
        <taxon>Rhodothermia</taxon>
        <taxon>Rhodothermales</taxon>
        <taxon>Salinibacteraceae</taxon>
        <taxon>Salinibacter</taxon>
    </lineage>
</organism>
<dbReference type="EMBL" id="JANUAE010000019">
    <property type="protein sequence ID" value="MCS3711846.1"/>
    <property type="molecule type" value="Genomic_DNA"/>
</dbReference>
<dbReference type="Pfam" id="PF02371">
    <property type="entry name" value="Transposase_20"/>
    <property type="match status" value="1"/>
</dbReference>
<dbReference type="AlphaFoldDB" id="A0A9X2Q9D6"/>
<dbReference type="NCBIfam" id="NF033542">
    <property type="entry name" value="transpos_IS110"/>
    <property type="match status" value="1"/>
</dbReference>
<comment type="caution">
    <text evidence="4">The sequence shown here is derived from an EMBL/GenBank/DDBJ whole genome shotgun (WGS) entry which is preliminary data.</text>
</comment>
<keyword evidence="1" id="KW-0175">Coiled coil</keyword>
<protein>
    <submittedName>
        <fullName evidence="4">Transposase</fullName>
    </submittedName>
</protein>
<sequence>MVPAWEFSHEPEKKSSPCPFFIAFESEQHLSACDALIVEPAFISLDLAMTAPDRSSSSDSVPPAAHHVGIDVSKASLEIALIRSEEDDFASKTVSNTEDGFDELLNWIETQADVRLEENPEQVHVCLEASGDYQRPAARFLQKRGLTVSIVNPLRTSAYAESQLSRSKTDKVDARLLARFCRREEPSPWEPAPSEQKSLKEMTRGLEQLKKERDRLKNQIRQSENPTVTSSLGSVLESINEQIDQLEDQVDKHVESADTLARNRDLLETIPGIGSTTAALVLAELGDHERFECARQAAAYAGLTPSHHESGSSVHRKPRLSKVGNSRLRRALYFPAIAALRCNAAVEALGDRLAERGKEKMVIIGAAMRKLLHICYGVLKNQSSFDPSLHPGT</sequence>
<dbReference type="GO" id="GO:0006313">
    <property type="term" value="P:DNA transposition"/>
    <property type="evidence" value="ECO:0007669"/>
    <property type="project" value="InterPro"/>
</dbReference>
<dbReference type="RefSeq" id="WP_259124567.1">
    <property type="nucleotide sequence ID" value="NZ_JANUAE010000019.1"/>
</dbReference>
<dbReference type="Proteomes" id="UP001155057">
    <property type="component" value="Unassembled WGS sequence"/>
</dbReference>
<evidence type="ECO:0000313" key="4">
    <source>
        <dbReference type="EMBL" id="MCS3711846.1"/>
    </source>
</evidence>
<accession>A0A9X2Q9D6</accession>
<dbReference type="PANTHER" id="PTHR33055:SF3">
    <property type="entry name" value="PUTATIVE TRANSPOSASE FOR IS117-RELATED"/>
    <property type="match status" value="1"/>
</dbReference>
<feature type="coiled-coil region" evidence="1">
    <location>
        <begin position="199"/>
        <end position="263"/>
    </location>
</feature>
<feature type="domain" description="Transposase IS116/IS110/IS902 C-terminal" evidence="3">
    <location>
        <begin position="265"/>
        <end position="347"/>
    </location>
</feature>
<evidence type="ECO:0000256" key="1">
    <source>
        <dbReference type="SAM" id="Coils"/>
    </source>
</evidence>
<dbReference type="InterPro" id="IPR002525">
    <property type="entry name" value="Transp_IS110-like_N"/>
</dbReference>
<proteinExistence type="predicted"/>
<dbReference type="PANTHER" id="PTHR33055">
    <property type="entry name" value="TRANSPOSASE FOR INSERTION SEQUENCE ELEMENT IS1111A"/>
    <property type="match status" value="1"/>
</dbReference>
<dbReference type="InterPro" id="IPR003346">
    <property type="entry name" value="Transposase_20"/>
</dbReference>
<dbReference type="GO" id="GO:0003677">
    <property type="term" value="F:DNA binding"/>
    <property type="evidence" value="ECO:0007669"/>
    <property type="project" value="InterPro"/>
</dbReference>
<dbReference type="InterPro" id="IPR047650">
    <property type="entry name" value="Transpos_IS110"/>
</dbReference>
<feature type="domain" description="Transposase IS110-like N-terminal" evidence="2">
    <location>
        <begin position="68"/>
        <end position="222"/>
    </location>
</feature>
<dbReference type="GO" id="GO:0004803">
    <property type="term" value="F:transposase activity"/>
    <property type="evidence" value="ECO:0007669"/>
    <property type="project" value="InterPro"/>
</dbReference>
<evidence type="ECO:0000259" key="2">
    <source>
        <dbReference type="Pfam" id="PF01548"/>
    </source>
</evidence>
<evidence type="ECO:0000259" key="3">
    <source>
        <dbReference type="Pfam" id="PF02371"/>
    </source>
</evidence>